<dbReference type="EMBL" id="JJMM01000018">
    <property type="protein sequence ID" value="KDR94460.1"/>
    <property type="molecule type" value="Genomic_DNA"/>
</dbReference>
<evidence type="ECO:0000313" key="2">
    <source>
        <dbReference type="Proteomes" id="UP000027946"/>
    </source>
</evidence>
<comment type="caution">
    <text evidence="1">The sequence shown here is derived from an EMBL/GenBank/DDBJ whole genome shotgun (WGS) entry which is preliminary data.</text>
</comment>
<dbReference type="Proteomes" id="UP000027946">
    <property type="component" value="Unassembled WGS sequence"/>
</dbReference>
<dbReference type="RefSeq" id="WP_038266852.1">
    <property type="nucleotide sequence ID" value="NZ_FSRH01000023.1"/>
</dbReference>
<gene>
    <name evidence="1" type="ORF">CLIT_18c00180</name>
</gene>
<dbReference type="InterPro" id="IPR012505">
    <property type="entry name" value="YbbR"/>
</dbReference>
<sequence length="401" mass="45421">MISFFKNDIKMKIISMTFAFLMWVYVMAEVDPIIIRDFSGVNVDIQNMVQIKDSGMTVSPESKLDVRLILRGRRSVMKDVEDETIKVYSSIKAPHVGKNIMDVQVKVPEGLTYTLIPDNSISVELEEYVVEKKKIDLIIEGNPRDSFKISEVNINPQYTFVDGPKSLVDKINSLNVTLAVSNKKGSFNAKSNVVALDDHGREIKGVGIKDENVYVGVGIQKSKEVPIELVLKGEPDEDYRIKSKLMNPDKILIMGNEEEIEKIESIKTIPLDIGNLANDKKVELDLQIPENIFSETKKIFLNLDMSKVVVENLYISKERISYIGNIQNLDISKNDIPDNIKVKVAYLEESNKKFTSEDVEIFINMKEPLENPAKFKIEYNTPDGLEILEIEPKNATLGLEM</sequence>
<evidence type="ECO:0000313" key="1">
    <source>
        <dbReference type="EMBL" id="KDR94460.1"/>
    </source>
</evidence>
<protein>
    <recommendedName>
        <fullName evidence="3">YbbR family protein</fullName>
    </recommendedName>
</protein>
<reference evidence="1 2" key="1">
    <citation type="submission" date="2014-03" db="EMBL/GenBank/DDBJ databases">
        <title>Genome sequence of Clostridium litorale W6, DSM 5388.</title>
        <authorList>
            <person name="Poehlein A."/>
            <person name="Jagirdar A."/>
            <person name="Khonsari B."/>
            <person name="Chibani C.M."/>
            <person name="Gutierrez Gutierrez D.A."/>
            <person name="Davydova E."/>
            <person name="Alghaithi H.S."/>
            <person name="Nair K.P."/>
            <person name="Dhamotharan K."/>
            <person name="Chandran L."/>
            <person name="G W."/>
            <person name="Daniel R."/>
        </authorList>
    </citation>
    <scope>NUCLEOTIDE SEQUENCE [LARGE SCALE GENOMIC DNA]</scope>
    <source>
        <strain evidence="1 2">W6</strain>
    </source>
</reference>
<dbReference type="OrthoDB" id="2111604at2"/>
<dbReference type="Gene3D" id="2.170.120.40">
    <property type="entry name" value="YbbR-like domain"/>
    <property type="match status" value="2"/>
</dbReference>
<proteinExistence type="predicted"/>
<dbReference type="InterPro" id="IPR053154">
    <property type="entry name" value="c-di-AMP_regulator"/>
</dbReference>
<dbReference type="PANTHER" id="PTHR37804">
    <property type="entry name" value="CDAA REGULATORY PROTEIN CDAR"/>
    <property type="match status" value="1"/>
</dbReference>
<name>A0A069RE37_PEPLI</name>
<dbReference type="AlphaFoldDB" id="A0A069RE37"/>
<dbReference type="PANTHER" id="PTHR37804:SF1">
    <property type="entry name" value="CDAA REGULATORY PROTEIN CDAR"/>
    <property type="match status" value="1"/>
</dbReference>
<organism evidence="1 2">
    <name type="scientific">Peptoclostridium litorale DSM 5388</name>
    <dbReference type="NCBI Taxonomy" id="1121324"/>
    <lineage>
        <taxon>Bacteria</taxon>
        <taxon>Bacillati</taxon>
        <taxon>Bacillota</taxon>
        <taxon>Clostridia</taxon>
        <taxon>Peptostreptococcales</taxon>
        <taxon>Peptoclostridiaceae</taxon>
        <taxon>Peptoclostridium</taxon>
    </lineage>
</organism>
<dbReference type="Gene3D" id="2.170.120.30">
    <property type="match status" value="2"/>
</dbReference>
<accession>A0A069RE37</accession>
<evidence type="ECO:0008006" key="3">
    <source>
        <dbReference type="Google" id="ProtNLM"/>
    </source>
</evidence>
<dbReference type="Pfam" id="PF07949">
    <property type="entry name" value="YbbR"/>
    <property type="match status" value="1"/>
</dbReference>
<dbReference type="STRING" id="1121324.CLIT_18c00180"/>
<keyword evidence="2" id="KW-1185">Reference proteome</keyword>
<dbReference type="eggNOG" id="COG4856">
    <property type="taxonomic scope" value="Bacteria"/>
</dbReference>